<reference evidence="2" key="2">
    <citation type="submission" date="2022-06" db="UniProtKB">
        <authorList>
            <consortium name="EnsemblMetazoa"/>
        </authorList>
    </citation>
    <scope>IDENTIFICATION</scope>
    <source>
        <strain evidence="2">p50T (Dazao)</strain>
    </source>
</reference>
<dbReference type="PANTHER" id="PTHR24114:SF2">
    <property type="entry name" value="F-BOX DOMAIN-CONTAINING PROTEIN-RELATED"/>
    <property type="match status" value="1"/>
</dbReference>
<evidence type="ECO:0000313" key="2">
    <source>
        <dbReference type="EnsemblMetazoa" id="XP_004930350.1"/>
    </source>
</evidence>
<proteinExistence type="predicted"/>
<dbReference type="InterPro" id="IPR052394">
    <property type="entry name" value="LRR-containing"/>
</dbReference>
<dbReference type="OrthoDB" id="8436363at2759"/>
<dbReference type="OMA" id="WNGFHIR"/>
<dbReference type="AlphaFoldDB" id="A0A8R1WMP5"/>
<feature type="compositionally biased region" description="Basic residues" evidence="1">
    <location>
        <begin position="538"/>
        <end position="548"/>
    </location>
</feature>
<organism evidence="2 3">
    <name type="scientific">Bombyx mori</name>
    <name type="common">Silk moth</name>
    <dbReference type="NCBI Taxonomy" id="7091"/>
    <lineage>
        <taxon>Eukaryota</taxon>
        <taxon>Metazoa</taxon>
        <taxon>Ecdysozoa</taxon>
        <taxon>Arthropoda</taxon>
        <taxon>Hexapoda</taxon>
        <taxon>Insecta</taxon>
        <taxon>Pterygota</taxon>
        <taxon>Neoptera</taxon>
        <taxon>Endopterygota</taxon>
        <taxon>Lepidoptera</taxon>
        <taxon>Glossata</taxon>
        <taxon>Ditrysia</taxon>
        <taxon>Bombycoidea</taxon>
        <taxon>Bombycidae</taxon>
        <taxon>Bombycinae</taxon>
        <taxon>Bombyx</taxon>
    </lineage>
</organism>
<dbReference type="Pfam" id="PF00560">
    <property type="entry name" value="LRR_1"/>
    <property type="match status" value="1"/>
</dbReference>
<keyword evidence="3" id="KW-1185">Reference proteome</keyword>
<reference evidence="3" key="1">
    <citation type="journal article" date="2008" name="Insect Biochem. Mol. Biol.">
        <title>The genome of a lepidopteran model insect, the silkworm Bombyx mori.</title>
        <authorList>
            <consortium name="International Silkworm Genome Consortium"/>
        </authorList>
    </citation>
    <scope>NUCLEOTIDE SEQUENCE [LARGE SCALE GENOMIC DNA]</scope>
    <source>
        <strain evidence="3">p50T</strain>
    </source>
</reference>
<protein>
    <submittedName>
        <fullName evidence="2">Uncharacterized protein</fullName>
    </submittedName>
</protein>
<dbReference type="Gene3D" id="3.80.10.10">
    <property type="entry name" value="Ribonuclease Inhibitor"/>
    <property type="match status" value="2"/>
</dbReference>
<feature type="region of interest" description="Disordered" evidence="1">
    <location>
        <begin position="524"/>
        <end position="548"/>
    </location>
</feature>
<dbReference type="SUPFAM" id="SSF52047">
    <property type="entry name" value="RNI-like"/>
    <property type="match status" value="1"/>
</dbReference>
<sequence>MSSEMLIREPPPTRMIFKAIDEQSSEEPPMEEWSSCQLEVNETNVKKALFQEGLYAPGSGEICTKYITVSDSSVLRHPYFNYPGVIDPGIEKALLQPEPPIIYPDDGQVLYLELCKEMGQCPVRMFHKGLLNDVIDLRYYGVNPNSVRCMGIAMKFNNFVKVLNLTDNFLNNDACYHLGEMLTTNSCLRELNLCGCRIGVEGLRRLLPGLIVNRSLKVLNLNKNQLGDTGIQLVARGIVRGMDVENLYLSYNDLSANAANILTEAFNRHNKLVLLDLSWNNLYSPAEVYVLLTKLAQNEFLQTLDLSWNSLAGARIGNAIKILMKAPNLQNLNLSNNRLTGDAISNLLKNIEKPQNLVLNLSYNPMTPTDALSILNKLKLPEVKLNTLLLDNVLVGCEFLEALKEIRELEFRRDTIITHGGLTNGNKPTGPDPRDVVLNRADFLCLNPKKQPIDIALVLLKLLKTGNKIMSIKDFAKTLRRSGVPLDPDLIEEMTDAFAGPRTTKAKVIDLKLVADYIKRKWPERKLPVTPPPEPIRKKSKRKAKKKH</sequence>
<name>A0A8R1WMP5_BOMMO</name>
<evidence type="ECO:0000256" key="1">
    <source>
        <dbReference type="SAM" id="MobiDB-lite"/>
    </source>
</evidence>
<accession>A0A8R1WMP5</accession>
<dbReference type="InterPro" id="IPR001611">
    <property type="entry name" value="Leu-rich_rpt"/>
</dbReference>
<dbReference type="Proteomes" id="UP000005204">
    <property type="component" value="Unassembled WGS sequence"/>
</dbReference>
<dbReference type="SMART" id="SM00368">
    <property type="entry name" value="LRR_RI"/>
    <property type="match status" value="5"/>
</dbReference>
<dbReference type="InterPro" id="IPR032675">
    <property type="entry name" value="LRR_dom_sf"/>
</dbReference>
<dbReference type="PROSITE" id="PS51450">
    <property type="entry name" value="LRR"/>
    <property type="match status" value="1"/>
</dbReference>
<dbReference type="PANTHER" id="PTHR24114">
    <property type="entry name" value="LEUCINE RICH REPEAT FAMILY PROTEIN"/>
    <property type="match status" value="1"/>
</dbReference>
<dbReference type="EnsemblMetazoa" id="XM_004930293.3">
    <property type="protein sequence ID" value="XP_004930350.1"/>
    <property type="gene ID" value="LOC101739042"/>
</dbReference>
<dbReference type="KEGG" id="bmor:101739042"/>
<dbReference type="Pfam" id="PF13516">
    <property type="entry name" value="LRR_6"/>
    <property type="match status" value="3"/>
</dbReference>
<gene>
    <name evidence="2" type="primary">101739042</name>
</gene>
<evidence type="ECO:0000313" key="3">
    <source>
        <dbReference type="Proteomes" id="UP000005204"/>
    </source>
</evidence>